<feature type="region of interest" description="Disordered" evidence="1">
    <location>
        <begin position="134"/>
        <end position="220"/>
    </location>
</feature>
<feature type="compositionally biased region" description="Basic and acidic residues" evidence="1">
    <location>
        <begin position="180"/>
        <end position="204"/>
    </location>
</feature>
<dbReference type="Proteomes" id="UP001454036">
    <property type="component" value="Unassembled WGS sequence"/>
</dbReference>
<accession>A0AAV3PMQ3</accession>
<feature type="compositionally biased region" description="Basic and acidic residues" evidence="1">
    <location>
        <begin position="158"/>
        <end position="170"/>
    </location>
</feature>
<gene>
    <name evidence="2" type="ORF">LIER_43184</name>
</gene>
<dbReference type="EMBL" id="BAABME010033327">
    <property type="protein sequence ID" value="GAA0152535.1"/>
    <property type="molecule type" value="Genomic_DNA"/>
</dbReference>
<protein>
    <submittedName>
        <fullName evidence="2">Uncharacterized protein</fullName>
    </submittedName>
</protein>
<comment type="caution">
    <text evidence="2">The sequence shown here is derived from an EMBL/GenBank/DDBJ whole genome shotgun (WGS) entry which is preliminary data.</text>
</comment>
<organism evidence="2 3">
    <name type="scientific">Lithospermum erythrorhizon</name>
    <name type="common">Purple gromwell</name>
    <name type="synonym">Lithospermum officinale var. erythrorhizon</name>
    <dbReference type="NCBI Taxonomy" id="34254"/>
    <lineage>
        <taxon>Eukaryota</taxon>
        <taxon>Viridiplantae</taxon>
        <taxon>Streptophyta</taxon>
        <taxon>Embryophyta</taxon>
        <taxon>Tracheophyta</taxon>
        <taxon>Spermatophyta</taxon>
        <taxon>Magnoliopsida</taxon>
        <taxon>eudicotyledons</taxon>
        <taxon>Gunneridae</taxon>
        <taxon>Pentapetalae</taxon>
        <taxon>asterids</taxon>
        <taxon>lamiids</taxon>
        <taxon>Boraginales</taxon>
        <taxon>Boraginaceae</taxon>
        <taxon>Boraginoideae</taxon>
        <taxon>Lithospermeae</taxon>
        <taxon>Lithospermum</taxon>
    </lineage>
</organism>
<name>A0AAV3PMQ3_LITER</name>
<evidence type="ECO:0000313" key="3">
    <source>
        <dbReference type="Proteomes" id="UP001454036"/>
    </source>
</evidence>
<feature type="compositionally biased region" description="Acidic residues" evidence="1">
    <location>
        <begin position="137"/>
        <end position="150"/>
    </location>
</feature>
<proteinExistence type="predicted"/>
<reference evidence="2 3" key="1">
    <citation type="submission" date="2024-01" db="EMBL/GenBank/DDBJ databases">
        <title>The complete chloroplast genome sequence of Lithospermum erythrorhizon: insights into the phylogenetic relationship among Boraginaceae species and the maternal lineages of purple gromwells.</title>
        <authorList>
            <person name="Okada T."/>
            <person name="Watanabe K."/>
        </authorList>
    </citation>
    <scope>NUCLEOTIDE SEQUENCE [LARGE SCALE GENOMIC DNA]</scope>
</reference>
<dbReference type="AlphaFoldDB" id="A0AAV3PMQ3"/>
<feature type="region of interest" description="Disordered" evidence="1">
    <location>
        <begin position="30"/>
        <end position="50"/>
    </location>
</feature>
<evidence type="ECO:0000313" key="2">
    <source>
        <dbReference type="EMBL" id="GAA0152535.1"/>
    </source>
</evidence>
<sequence>MMTLRVVRSVSDTDTVRTEEKFVSDRATVEGNNIDPSRTHVGDQMNKSGMDSEVTETDFQNSHGVSPTVVDTVNVDGGNEVEDQVVGGMNLSIADTMNLLNSGTDMSEVEKEPSIAEVLENLRNYGNLIDNLKEGDEGLEPSEETNEIVEVENVGTPGEKKKLTTKERDGKKRRKVEKRARKEEKRATKVAEKEFEKTEAEAAGKRCKKIEKKKSWERGS</sequence>
<evidence type="ECO:0000256" key="1">
    <source>
        <dbReference type="SAM" id="MobiDB-lite"/>
    </source>
</evidence>
<keyword evidence="3" id="KW-1185">Reference proteome</keyword>